<evidence type="ECO:0000256" key="1">
    <source>
        <dbReference type="ARBA" id="ARBA00000086"/>
    </source>
</evidence>
<dbReference type="AlphaFoldDB" id="A0A6J4I7Q6"/>
<dbReference type="PANTHER" id="PTHR43003">
    <property type="entry name" value="DNA-3-METHYLADENINE GLYCOSYLASE"/>
    <property type="match status" value="1"/>
</dbReference>
<keyword evidence="7" id="KW-0326">Glycosidase</keyword>
<organism evidence="7">
    <name type="scientific">uncultured Arthrobacter sp</name>
    <dbReference type="NCBI Taxonomy" id="114050"/>
    <lineage>
        <taxon>Bacteria</taxon>
        <taxon>Bacillati</taxon>
        <taxon>Actinomycetota</taxon>
        <taxon>Actinomycetes</taxon>
        <taxon>Micrococcales</taxon>
        <taxon>Micrococcaceae</taxon>
        <taxon>Arthrobacter</taxon>
        <taxon>environmental samples</taxon>
    </lineage>
</organism>
<evidence type="ECO:0000256" key="4">
    <source>
        <dbReference type="ARBA" id="ARBA00022763"/>
    </source>
</evidence>
<dbReference type="GO" id="GO:0032131">
    <property type="term" value="F:alkylated DNA binding"/>
    <property type="evidence" value="ECO:0007669"/>
    <property type="project" value="TreeGrafter"/>
</dbReference>
<dbReference type="GO" id="GO:0006285">
    <property type="term" value="P:base-excision repair, AP site formation"/>
    <property type="evidence" value="ECO:0007669"/>
    <property type="project" value="TreeGrafter"/>
</dbReference>
<comment type="similarity">
    <text evidence="2">Belongs to the alkylbase DNA glycosidase AlkA family.</text>
</comment>
<reference evidence="7" key="1">
    <citation type="submission" date="2020-02" db="EMBL/GenBank/DDBJ databases">
        <authorList>
            <person name="Meier V. D."/>
        </authorList>
    </citation>
    <scope>NUCLEOTIDE SEQUENCE</scope>
    <source>
        <strain evidence="7">AVDCRST_MAG83</strain>
    </source>
</reference>
<dbReference type="GO" id="GO:0032993">
    <property type="term" value="C:protein-DNA complex"/>
    <property type="evidence" value="ECO:0007669"/>
    <property type="project" value="TreeGrafter"/>
</dbReference>
<dbReference type="GO" id="GO:0008725">
    <property type="term" value="F:DNA-3-methyladenine glycosylase activity"/>
    <property type="evidence" value="ECO:0007669"/>
    <property type="project" value="TreeGrafter"/>
</dbReference>
<dbReference type="EC" id="3.2.2.21" evidence="3"/>
<evidence type="ECO:0000256" key="5">
    <source>
        <dbReference type="ARBA" id="ARBA00023204"/>
    </source>
</evidence>
<keyword evidence="4" id="KW-0227">DNA damage</keyword>
<dbReference type="InterPro" id="IPR051912">
    <property type="entry name" value="Alkylbase_DNA_Glycosylase/TA"/>
</dbReference>
<evidence type="ECO:0000259" key="6">
    <source>
        <dbReference type="SMART" id="SM00478"/>
    </source>
</evidence>
<dbReference type="EMBL" id="CADCTE010000101">
    <property type="protein sequence ID" value="CAA9243474.1"/>
    <property type="molecule type" value="Genomic_DNA"/>
</dbReference>
<dbReference type="RefSeq" id="WP_294567682.1">
    <property type="nucleotide sequence ID" value="NZ_CADCTE010000101.1"/>
</dbReference>
<evidence type="ECO:0000256" key="2">
    <source>
        <dbReference type="ARBA" id="ARBA00010817"/>
    </source>
</evidence>
<accession>A0A6J4I7Q6</accession>
<dbReference type="GO" id="GO:0006307">
    <property type="term" value="P:DNA alkylation repair"/>
    <property type="evidence" value="ECO:0007669"/>
    <property type="project" value="TreeGrafter"/>
</dbReference>
<comment type="catalytic activity">
    <reaction evidence="1">
        <text>Hydrolysis of alkylated DNA, releasing 3-methyladenine, 3-methylguanine, 7-methylguanine and 7-methyladenine.</text>
        <dbReference type="EC" id="3.2.2.21"/>
    </reaction>
</comment>
<protein>
    <recommendedName>
        <fullName evidence="3">DNA-3-methyladenine glycosylase II</fullName>
        <ecNumber evidence="3">3.2.2.21</ecNumber>
    </recommendedName>
</protein>
<evidence type="ECO:0000256" key="3">
    <source>
        <dbReference type="ARBA" id="ARBA00012000"/>
    </source>
</evidence>
<gene>
    <name evidence="7" type="ORF">AVDCRST_MAG83-2101</name>
</gene>
<dbReference type="InterPro" id="IPR003265">
    <property type="entry name" value="HhH-GPD_domain"/>
</dbReference>
<dbReference type="GO" id="GO:0005737">
    <property type="term" value="C:cytoplasm"/>
    <property type="evidence" value="ECO:0007669"/>
    <property type="project" value="TreeGrafter"/>
</dbReference>
<dbReference type="SMART" id="SM00478">
    <property type="entry name" value="ENDO3c"/>
    <property type="match status" value="1"/>
</dbReference>
<proteinExistence type="inferred from homology"/>
<dbReference type="FunFam" id="1.10.340.30:FF:000004">
    <property type="entry name" value="DNA-3-methyladenine glycosylase II"/>
    <property type="match status" value="1"/>
</dbReference>
<dbReference type="InterPro" id="IPR011257">
    <property type="entry name" value="DNA_glycosylase"/>
</dbReference>
<dbReference type="SUPFAM" id="SSF48150">
    <property type="entry name" value="DNA-glycosylase"/>
    <property type="match status" value="1"/>
</dbReference>
<dbReference type="GO" id="GO:0043916">
    <property type="term" value="F:DNA-7-methylguanine glycosylase activity"/>
    <property type="evidence" value="ECO:0007669"/>
    <property type="project" value="TreeGrafter"/>
</dbReference>
<dbReference type="PANTHER" id="PTHR43003:SF5">
    <property type="entry name" value="DNA-3-METHYLADENINE GLYCOSYLASE"/>
    <property type="match status" value="1"/>
</dbReference>
<keyword evidence="5" id="KW-0234">DNA repair</keyword>
<dbReference type="Gene3D" id="1.10.340.30">
    <property type="entry name" value="Hypothetical protein, domain 2"/>
    <property type="match status" value="1"/>
</dbReference>
<dbReference type="CDD" id="cd00056">
    <property type="entry name" value="ENDO3c"/>
    <property type="match status" value="1"/>
</dbReference>
<keyword evidence="7" id="KW-0378">Hydrolase</keyword>
<dbReference type="Pfam" id="PF00730">
    <property type="entry name" value="HhH-GPD"/>
    <property type="match status" value="1"/>
</dbReference>
<dbReference type="Gene3D" id="1.10.1670.40">
    <property type="match status" value="1"/>
</dbReference>
<sequence>MSAHSAAAGRADAYGALAAADPVLAGLMRDHGTSDPFAWIDAGRTGGSNFAAMVLHILGQQISVAVAFILYDRLANAAGGIPTPQAVLALDPDTLRGFGLSRAKAAYVHDLASRAEDGRLDIEHMDGLSDGQAFTALTAVRGIGPWSAEMFLIHQLHRADILPAGDVGIRRAIEQAWQLPGMPTIDEVRDRGAAWAPHRTYASALLWRSLAHPASTAP</sequence>
<name>A0A6J4I7Q6_9MICC</name>
<feature type="domain" description="HhH-GPD" evidence="6">
    <location>
        <begin position="58"/>
        <end position="211"/>
    </location>
</feature>
<evidence type="ECO:0000313" key="7">
    <source>
        <dbReference type="EMBL" id="CAA9243474.1"/>
    </source>
</evidence>